<keyword evidence="2" id="KW-1185">Reference proteome</keyword>
<name>A0ACC2BWM1_DIPCM</name>
<dbReference type="EMBL" id="CM055104">
    <property type="protein sequence ID" value="KAJ7534110.1"/>
    <property type="molecule type" value="Genomic_DNA"/>
</dbReference>
<accession>A0ACC2BWM1</accession>
<sequence length="394" mass="42369">MNNRKQEVCRDFQRGSCRFGARCKFIHQAPQSNQRNSRFGSGAQTQGAGNFFAVLSENNTAAGQQQAHPPANDHKCSDTRLCKERIKEDFANEYPSFWRLTSYAHWKYLPNDICGDVSFEELRSVAYESAKHGSSITDVVQKEQAMFTAKSSEFEALLRNQYTGPATQSSSMLPQVAFDATSFSNSPQFAARTLFGKAVSNGSITAPQPSSQTSNLFGSPTMGGHLQSSGGFAGGFGKGPNAAFGGVLPFPQQSNSASYSPSSSPVQSSQSPLETHNMFGAGTNVVPTFGGFGSSITDNMTLTSLDSKMQPSFGSHAVGSTFALPPQPFKEEMMSTNNTQSVEAKNTIINETFPSEVVKGQAPAISDIWLADKWSLGQVASPFICMKLIANSLC</sequence>
<gene>
    <name evidence="1" type="ORF">O6H91_13G080300</name>
</gene>
<evidence type="ECO:0000313" key="2">
    <source>
        <dbReference type="Proteomes" id="UP001162992"/>
    </source>
</evidence>
<protein>
    <submittedName>
        <fullName evidence="1">Uncharacterized protein</fullName>
    </submittedName>
</protein>
<proteinExistence type="predicted"/>
<evidence type="ECO:0000313" key="1">
    <source>
        <dbReference type="EMBL" id="KAJ7534110.1"/>
    </source>
</evidence>
<reference evidence="2" key="1">
    <citation type="journal article" date="2024" name="Proc. Natl. Acad. Sci. U.S.A.">
        <title>Extraordinary preservation of gene collinearity over three hundred million years revealed in homosporous lycophytes.</title>
        <authorList>
            <person name="Li C."/>
            <person name="Wickell D."/>
            <person name="Kuo L.Y."/>
            <person name="Chen X."/>
            <person name="Nie B."/>
            <person name="Liao X."/>
            <person name="Peng D."/>
            <person name="Ji J."/>
            <person name="Jenkins J."/>
            <person name="Williams M."/>
            <person name="Shu S."/>
            <person name="Plott C."/>
            <person name="Barry K."/>
            <person name="Rajasekar S."/>
            <person name="Grimwood J."/>
            <person name="Han X."/>
            <person name="Sun S."/>
            <person name="Hou Z."/>
            <person name="He W."/>
            <person name="Dai G."/>
            <person name="Sun C."/>
            <person name="Schmutz J."/>
            <person name="Leebens-Mack J.H."/>
            <person name="Li F.W."/>
            <person name="Wang L."/>
        </authorList>
    </citation>
    <scope>NUCLEOTIDE SEQUENCE [LARGE SCALE GENOMIC DNA]</scope>
    <source>
        <strain evidence="2">cv. PW_Plant_1</strain>
    </source>
</reference>
<organism evidence="1 2">
    <name type="scientific">Diphasiastrum complanatum</name>
    <name type="common">Issler's clubmoss</name>
    <name type="synonym">Lycopodium complanatum</name>
    <dbReference type="NCBI Taxonomy" id="34168"/>
    <lineage>
        <taxon>Eukaryota</taxon>
        <taxon>Viridiplantae</taxon>
        <taxon>Streptophyta</taxon>
        <taxon>Embryophyta</taxon>
        <taxon>Tracheophyta</taxon>
        <taxon>Lycopodiopsida</taxon>
        <taxon>Lycopodiales</taxon>
        <taxon>Lycopodiaceae</taxon>
        <taxon>Lycopodioideae</taxon>
        <taxon>Diphasiastrum</taxon>
    </lineage>
</organism>
<comment type="caution">
    <text evidence="1">The sequence shown here is derived from an EMBL/GenBank/DDBJ whole genome shotgun (WGS) entry which is preliminary data.</text>
</comment>
<dbReference type="Proteomes" id="UP001162992">
    <property type="component" value="Chromosome 13"/>
</dbReference>